<proteinExistence type="predicted"/>
<reference evidence="1" key="1">
    <citation type="submission" date="2020-03" db="EMBL/GenBank/DDBJ databases">
        <authorList>
            <person name="Weist P."/>
        </authorList>
    </citation>
    <scope>NUCLEOTIDE SEQUENCE</scope>
</reference>
<dbReference type="AlphaFoldDB" id="A0A9N7YAV3"/>
<protein>
    <submittedName>
        <fullName evidence="1">Uncharacterized protein</fullName>
    </submittedName>
</protein>
<keyword evidence="2" id="KW-1185">Reference proteome</keyword>
<comment type="caution">
    <text evidence="1">The sequence shown here is derived from an EMBL/GenBank/DDBJ whole genome shotgun (WGS) entry which is preliminary data.</text>
</comment>
<accession>A0A9N7YAV3</accession>
<sequence>MDVVNYKVEEQTVDGFEPETHSMGRSFIVVTSDFTITVQGETNYSNKKTPWCPVSGDRFHWGTAWTEETMSPVTLNHWALVSSEWGQVPLGDSLDRGDNVPHTLNHWCLVSSEWGQVPLGDSLDRRDNVPHTLNHWALVSSEWG</sequence>
<gene>
    <name evidence="1" type="ORF">PLEPLA_LOCUS6810</name>
</gene>
<dbReference type="Proteomes" id="UP001153269">
    <property type="component" value="Unassembled WGS sequence"/>
</dbReference>
<dbReference type="EMBL" id="CADEAL010000356">
    <property type="protein sequence ID" value="CAB1418983.1"/>
    <property type="molecule type" value="Genomic_DNA"/>
</dbReference>
<evidence type="ECO:0000313" key="1">
    <source>
        <dbReference type="EMBL" id="CAB1418983.1"/>
    </source>
</evidence>
<evidence type="ECO:0000313" key="2">
    <source>
        <dbReference type="Proteomes" id="UP001153269"/>
    </source>
</evidence>
<organism evidence="1 2">
    <name type="scientific">Pleuronectes platessa</name>
    <name type="common">European plaice</name>
    <dbReference type="NCBI Taxonomy" id="8262"/>
    <lineage>
        <taxon>Eukaryota</taxon>
        <taxon>Metazoa</taxon>
        <taxon>Chordata</taxon>
        <taxon>Craniata</taxon>
        <taxon>Vertebrata</taxon>
        <taxon>Euteleostomi</taxon>
        <taxon>Actinopterygii</taxon>
        <taxon>Neopterygii</taxon>
        <taxon>Teleostei</taxon>
        <taxon>Neoteleostei</taxon>
        <taxon>Acanthomorphata</taxon>
        <taxon>Carangaria</taxon>
        <taxon>Pleuronectiformes</taxon>
        <taxon>Pleuronectoidei</taxon>
        <taxon>Pleuronectidae</taxon>
        <taxon>Pleuronectes</taxon>
    </lineage>
</organism>
<name>A0A9N7YAV3_PLEPL</name>